<accession>A0A167JZU1</accession>
<protein>
    <submittedName>
        <fullName evidence="1">Uncharacterized protein</fullName>
    </submittedName>
</protein>
<organism evidence="1 2">
    <name type="scientific">Pseudoalteromonas luteoviolacea CPMOR-1</name>
    <dbReference type="NCBI Taxonomy" id="1365248"/>
    <lineage>
        <taxon>Bacteria</taxon>
        <taxon>Pseudomonadati</taxon>
        <taxon>Pseudomonadota</taxon>
        <taxon>Gammaproteobacteria</taxon>
        <taxon>Alteromonadales</taxon>
        <taxon>Pseudoalteromonadaceae</taxon>
        <taxon>Pseudoalteromonas</taxon>
    </lineage>
</organism>
<dbReference type="PATRIC" id="fig|1365248.3.peg.3138"/>
<gene>
    <name evidence="1" type="ORF">N473_20370</name>
</gene>
<evidence type="ECO:0000313" key="2">
    <source>
        <dbReference type="Proteomes" id="UP000076486"/>
    </source>
</evidence>
<reference evidence="1 2" key="1">
    <citation type="submission" date="2013-07" db="EMBL/GenBank/DDBJ databases">
        <title>Comparative Genomic and Metabolomic Analysis of Twelve Strains of Pseudoalteromonas luteoviolacea.</title>
        <authorList>
            <person name="Vynne N.G."/>
            <person name="Mansson M."/>
            <person name="Gram L."/>
        </authorList>
    </citation>
    <scope>NUCLEOTIDE SEQUENCE [LARGE SCALE GENOMIC DNA]</scope>
    <source>
        <strain evidence="1 2">CPMOR-1</strain>
    </source>
</reference>
<dbReference type="Proteomes" id="UP000076486">
    <property type="component" value="Unassembled WGS sequence"/>
</dbReference>
<comment type="caution">
    <text evidence="1">The sequence shown here is derived from an EMBL/GenBank/DDBJ whole genome shotgun (WGS) entry which is preliminary data.</text>
</comment>
<evidence type="ECO:0000313" key="1">
    <source>
        <dbReference type="EMBL" id="KZN61899.1"/>
    </source>
</evidence>
<dbReference type="EMBL" id="AUYC01000035">
    <property type="protein sequence ID" value="KZN61899.1"/>
    <property type="molecule type" value="Genomic_DNA"/>
</dbReference>
<proteinExistence type="predicted"/>
<dbReference type="AlphaFoldDB" id="A0A167JZU1"/>
<name>A0A167JZU1_9GAMM</name>
<sequence>MFVVPSGLWVDFLLFWYKLLHLILKSSEDKNMTEKSDEFKVIPPTTKVLCPEKGEGWTLTGITGIDEHTSVMFQGVRYTLPAKLIVEELLPNYLESQKNN</sequence>